<evidence type="ECO:0000256" key="3">
    <source>
        <dbReference type="ARBA" id="ARBA00022475"/>
    </source>
</evidence>
<proteinExistence type="inferred from homology"/>
<dbReference type="InterPro" id="IPR025713">
    <property type="entry name" value="MotB-like_N_dom"/>
</dbReference>
<keyword evidence="6 7" id="KW-0472">Membrane</keyword>
<organism evidence="12 13">
    <name type="scientific">Kineosporia succinea</name>
    <dbReference type="NCBI Taxonomy" id="84632"/>
    <lineage>
        <taxon>Bacteria</taxon>
        <taxon>Bacillati</taxon>
        <taxon>Actinomycetota</taxon>
        <taxon>Actinomycetes</taxon>
        <taxon>Kineosporiales</taxon>
        <taxon>Kineosporiaceae</taxon>
        <taxon>Kineosporia</taxon>
    </lineage>
</organism>
<keyword evidence="13" id="KW-1185">Reference proteome</keyword>
<comment type="subcellular location">
    <subcellularLocation>
        <location evidence="1">Cell membrane</location>
        <topology evidence="1">Single-pass membrane protein</topology>
    </subcellularLocation>
</comment>
<feature type="compositionally biased region" description="Polar residues" evidence="9">
    <location>
        <begin position="93"/>
        <end position="106"/>
    </location>
</feature>
<evidence type="ECO:0000313" key="13">
    <source>
        <dbReference type="Proteomes" id="UP001235712"/>
    </source>
</evidence>
<evidence type="ECO:0000256" key="9">
    <source>
        <dbReference type="SAM" id="MobiDB-lite"/>
    </source>
</evidence>
<evidence type="ECO:0000256" key="7">
    <source>
        <dbReference type="PROSITE-ProRule" id="PRU00473"/>
    </source>
</evidence>
<evidence type="ECO:0000256" key="5">
    <source>
        <dbReference type="ARBA" id="ARBA00022989"/>
    </source>
</evidence>
<feature type="compositionally biased region" description="Basic and acidic residues" evidence="9">
    <location>
        <begin position="11"/>
        <end position="21"/>
    </location>
</feature>
<comment type="caution">
    <text evidence="12">The sequence shown here is derived from an EMBL/GenBank/DDBJ whole genome shotgun (WGS) entry which is preliminary data.</text>
</comment>
<evidence type="ECO:0000256" key="10">
    <source>
        <dbReference type="SAM" id="Phobius"/>
    </source>
</evidence>
<dbReference type="CDD" id="cd07185">
    <property type="entry name" value="OmpA_C-like"/>
    <property type="match status" value="1"/>
</dbReference>
<keyword evidence="8" id="KW-0175">Coiled coil</keyword>
<keyword evidence="3" id="KW-1003">Cell membrane</keyword>
<name>A0ABT9P1D2_9ACTN</name>
<sequence length="298" mass="32506">MSGGGGGKRRGHEEEHEEHENHERWLVSYADMMTLLMVLFIVLFAISQVDSRKFAALKNGLSVGFGAPVEILTGGDQLLSPGGGVAPDDPNLSGANGNQRQNPNQVTAAQVNPEKVAELVKATEQEAVKKEVNNLKKAQEELQKALTKAGLKNGATFRFNERGLVVTIATDNVLFENASATLMPRGEKILRTLGPTLRALPNKLSVDGHTNSIPIRTAQFRNNWELSGERASNVLVYLRNTDQIPYRRMTFTGFADTQPRLPADDPKSVVVNRRVEIVVLAQVDTSSGRAVEDLGNSK</sequence>
<feature type="domain" description="OmpA-like" evidence="11">
    <location>
        <begin position="162"/>
        <end position="283"/>
    </location>
</feature>
<protein>
    <submittedName>
        <fullName evidence="12">Chemotaxis protein MotB</fullName>
    </submittedName>
</protein>
<dbReference type="PROSITE" id="PS51123">
    <property type="entry name" value="OMPA_2"/>
    <property type="match status" value="1"/>
</dbReference>
<dbReference type="EMBL" id="JAUSQZ010000001">
    <property type="protein sequence ID" value="MDP9826496.1"/>
    <property type="molecule type" value="Genomic_DNA"/>
</dbReference>
<dbReference type="Proteomes" id="UP001235712">
    <property type="component" value="Unassembled WGS sequence"/>
</dbReference>
<keyword evidence="5 10" id="KW-1133">Transmembrane helix</keyword>
<gene>
    <name evidence="12" type="ORF">J2S57_002245</name>
</gene>
<feature type="coiled-coil region" evidence="8">
    <location>
        <begin position="121"/>
        <end position="152"/>
    </location>
</feature>
<accession>A0ABT9P1D2</accession>
<evidence type="ECO:0000256" key="4">
    <source>
        <dbReference type="ARBA" id="ARBA00022692"/>
    </source>
</evidence>
<dbReference type="Pfam" id="PF00691">
    <property type="entry name" value="OmpA"/>
    <property type="match status" value="1"/>
</dbReference>
<evidence type="ECO:0000256" key="2">
    <source>
        <dbReference type="ARBA" id="ARBA00008914"/>
    </source>
</evidence>
<dbReference type="SUPFAM" id="SSF103088">
    <property type="entry name" value="OmpA-like"/>
    <property type="match status" value="1"/>
</dbReference>
<dbReference type="Gene3D" id="3.30.1330.60">
    <property type="entry name" value="OmpA-like domain"/>
    <property type="match status" value="1"/>
</dbReference>
<dbReference type="PANTHER" id="PTHR30329:SF20">
    <property type="entry name" value="EXPORTED PROTEIN"/>
    <property type="match status" value="1"/>
</dbReference>
<dbReference type="InterPro" id="IPR050330">
    <property type="entry name" value="Bact_OuterMem_StrucFunc"/>
</dbReference>
<reference evidence="12 13" key="1">
    <citation type="submission" date="2023-07" db="EMBL/GenBank/DDBJ databases">
        <title>Sequencing the genomes of 1000 actinobacteria strains.</title>
        <authorList>
            <person name="Klenk H.-P."/>
        </authorList>
    </citation>
    <scope>NUCLEOTIDE SEQUENCE [LARGE SCALE GENOMIC DNA]</scope>
    <source>
        <strain evidence="12 13">DSM 44388</strain>
    </source>
</reference>
<feature type="region of interest" description="Disordered" evidence="9">
    <location>
        <begin position="80"/>
        <end position="106"/>
    </location>
</feature>
<dbReference type="RefSeq" id="WP_307241339.1">
    <property type="nucleotide sequence ID" value="NZ_JAUSQZ010000001.1"/>
</dbReference>
<dbReference type="InterPro" id="IPR036737">
    <property type="entry name" value="OmpA-like_sf"/>
</dbReference>
<keyword evidence="4 10" id="KW-0812">Transmembrane</keyword>
<evidence type="ECO:0000256" key="6">
    <source>
        <dbReference type="ARBA" id="ARBA00023136"/>
    </source>
</evidence>
<feature type="region of interest" description="Disordered" evidence="9">
    <location>
        <begin position="1"/>
        <end position="21"/>
    </location>
</feature>
<evidence type="ECO:0000256" key="1">
    <source>
        <dbReference type="ARBA" id="ARBA00004162"/>
    </source>
</evidence>
<evidence type="ECO:0000259" key="11">
    <source>
        <dbReference type="PROSITE" id="PS51123"/>
    </source>
</evidence>
<feature type="transmembrane region" description="Helical" evidence="10">
    <location>
        <begin position="26"/>
        <end position="46"/>
    </location>
</feature>
<dbReference type="Pfam" id="PF13677">
    <property type="entry name" value="MotB_plug"/>
    <property type="match status" value="1"/>
</dbReference>
<dbReference type="InterPro" id="IPR006665">
    <property type="entry name" value="OmpA-like"/>
</dbReference>
<evidence type="ECO:0000256" key="8">
    <source>
        <dbReference type="SAM" id="Coils"/>
    </source>
</evidence>
<comment type="similarity">
    <text evidence="2">Belongs to the MotB family.</text>
</comment>
<evidence type="ECO:0000313" key="12">
    <source>
        <dbReference type="EMBL" id="MDP9826496.1"/>
    </source>
</evidence>
<dbReference type="PANTHER" id="PTHR30329">
    <property type="entry name" value="STATOR ELEMENT OF FLAGELLAR MOTOR COMPLEX"/>
    <property type="match status" value="1"/>
</dbReference>